<evidence type="ECO:0000313" key="2">
    <source>
        <dbReference type="Proteomes" id="UP000177725"/>
    </source>
</evidence>
<dbReference type="AlphaFoldDB" id="A0A1G2F590"/>
<gene>
    <name evidence="1" type="ORF">A2174_01850</name>
</gene>
<protein>
    <submittedName>
        <fullName evidence="1">Uncharacterized protein</fullName>
    </submittedName>
</protein>
<proteinExistence type="predicted"/>
<organism evidence="1 2">
    <name type="scientific">Candidatus Portnoybacteria bacterium RBG_13_41_18</name>
    <dbReference type="NCBI Taxonomy" id="1801991"/>
    <lineage>
        <taxon>Bacteria</taxon>
        <taxon>Candidatus Portnoyibacteriota</taxon>
    </lineage>
</organism>
<sequence length="68" mass="7612">MGDVPHSPASTRLNRGERDLPASAYGASRWQAGILRPAFAGLRMTEWSRLGNSRLPAGKLFQRRELEF</sequence>
<dbReference type="EMBL" id="MHMV01000052">
    <property type="protein sequence ID" value="OGZ33236.1"/>
    <property type="molecule type" value="Genomic_DNA"/>
</dbReference>
<accession>A0A1G2F590</accession>
<evidence type="ECO:0000313" key="1">
    <source>
        <dbReference type="EMBL" id="OGZ33236.1"/>
    </source>
</evidence>
<reference evidence="1 2" key="1">
    <citation type="journal article" date="2016" name="Nat. Commun.">
        <title>Thousands of microbial genomes shed light on interconnected biogeochemical processes in an aquifer system.</title>
        <authorList>
            <person name="Anantharaman K."/>
            <person name="Brown C.T."/>
            <person name="Hug L.A."/>
            <person name="Sharon I."/>
            <person name="Castelle C.J."/>
            <person name="Probst A.J."/>
            <person name="Thomas B.C."/>
            <person name="Singh A."/>
            <person name="Wilkins M.J."/>
            <person name="Karaoz U."/>
            <person name="Brodie E.L."/>
            <person name="Williams K.H."/>
            <person name="Hubbard S.S."/>
            <person name="Banfield J.F."/>
        </authorList>
    </citation>
    <scope>NUCLEOTIDE SEQUENCE [LARGE SCALE GENOMIC DNA]</scope>
</reference>
<dbReference type="Proteomes" id="UP000177725">
    <property type="component" value="Unassembled WGS sequence"/>
</dbReference>
<comment type="caution">
    <text evidence="1">The sequence shown here is derived from an EMBL/GenBank/DDBJ whole genome shotgun (WGS) entry which is preliminary data.</text>
</comment>
<name>A0A1G2F590_9BACT</name>